<dbReference type="SUPFAM" id="SSF56112">
    <property type="entry name" value="Protein kinase-like (PK-like)"/>
    <property type="match status" value="1"/>
</dbReference>
<gene>
    <name evidence="7" type="ORF">IAC13_02185</name>
</gene>
<evidence type="ECO:0000259" key="6">
    <source>
        <dbReference type="PROSITE" id="PS50011"/>
    </source>
</evidence>
<dbReference type="AlphaFoldDB" id="A0A9D9N723"/>
<evidence type="ECO:0000313" key="7">
    <source>
        <dbReference type="EMBL" id="MBO8462722.1"/>
    </source>
</evidence>
<sequence>MKEILRKQGEPIVMRLEYDILKKLNEEELKGGEDSFLFPKVKSYREENGVGIVEMEYIDGVTLNQISYASKKQWVLWMQEVAKGLVCLHSLRPAVLWCDCKPENLIVDKQKQIHLIDFNRGCYLIKGIPKEIYGTKMYAAPEQIQGNLLDERTDIYGFGATFLSMPLPWNWFSLKRILKKCVEPRKENRFQTASELLYELRKLRVF</sequence>
<dbReference type="GO" id="GO:0004674">
    <property type="term" value="F:protein serine/threonine kinase activity"/>
    <property type="evidence" value="ECO:0007669"/>
    <property type="project" value="UniProtKB-EC"/>
</dbReference>
<dbReference type="PANTHER" id="PTHR43289:SF6">
    <property type="entry name" value="SERINE_THREONINE-PROTEIN KINASE NEKL-3"/>
    <property type="match status" value="1"/>
</dbReference>
<dbReference type="InterPro" id="IPR011009">
    <property type="entry name" value="Kinase-like_dom_sf"/>
</dbReference>
<keyword evidence="3" id="KW-0547">Nucleotide-binding</keyword>
<dbReference type="GO" id="GO:0005524">
    <property type="term" value="F:ATP binding"/>
    <property type="evidence" value="ECO:0007669"/>
    <property type="project" value="UniProtKB-KW"/>
</dbReference>
<dbReference type="Pfam" id="PF00069">
    <property type="entry name" value="Pkinase"/>
    <property type="match status" value="1"/>
</dbReference>
<accession>A0A9D9N723</accession>
<evidence type="ECO:0000256" key="4">
    <source>
        <dbReference type="ARBA" id="ARBA00022777"/>
    </source>
</evidence>
<organism evidence="7 8">
    <name type="scientific">Candidatus Scybalomonas excrementavium</name>
    <dbReference type="NCBI Taxonomy" id="2840943"/>
    <lineage>
        <taxon>Bacteria</taxon>
        <taxon>Bacillati</taxon>
        <taxon>Bacillota</taxon>
        <taxon>Clostridia</taxon>
        <taxon>Lachnospirales</taxon>
        <taxon>Lachnospiraceae</taxon>
        <taxon>Lachnospiraceae incertae sedis</taxon>
        <taxon>Candidatus Scybalomonas</taxon>
    </lineage>
</organism>
<dbReference type="EMBL" id="JADIML010000066">
    <property type="protein sequence ID" value="MBO8462722.1"/>
    <property type="molecule type" value="Genomic_DNA"/>
</dbReference>
<feature type="domain" description="Protein kinase" evidence="6">
    <location>
        <begin position="1"/>
        <end position="206"/>
    </location>
</feature>
<evidence type="ECO:0000313" key="8">
    <source>
        <dbReference type="Proteomes" id="UP000823618"/>
    </source>
</evidence>
<dbReference type="InterPro" id="IPR000719">
    <property type="entry name" value="Prot_kinase_dom"/>
</dbReference>
<keyword evidence="2" id="KW-0808">Transferase</keyword>
<evidence type="ECO:0000256" key="5">
    <source>
        <dbReference type="ARBA" id="ARBA00022840"/>
    </source>
</evidence>
<dbReference type="PANTHER" id="PTHR43289">
    <property type="entry name" value="MITOGEN-ACTIVATED PROTEIN KINASE KINASE KINASE 20-RELATED"/>
    <property type="match status" value="1"/>
</dbReference>
<protein>
    <recommendedName>
        <fullName evidence="1">non-specific serine/threonine protein kinase</fullName>
        <ecNumber evidence="1">2.7.11.1</ecNumber>
    </recommendedName>
</protein>
<keyword evidence="4" id="KW-0418">Kinase</keyword>
<dbReference type="EC" id="2.7.11.1" evidence="1"/>
<evidence type="ECO:0000256" key="3">
    <source>
        <dbReference type="ARBA" id="ARBA00022741"/>
    </source>
</evidence>
<name>A0A9D9N723_9FIRM</name>
<reference evidence="7" key="1">
    <citation type="submission" date="2020-10" db="EMBL/GenBank/DDBJ databases">
        <authorList>
            <person name="Gilroy R."/>
        </authorList>
    </citation>
    <scope>NUCLEOTIDE SEQUENCE</scope>
    <source>
        <strain evidence="7">E3-2379</strain>
    </source>
</reference>
<reference evidence="7" key="2">
    <citation type="journal article" date="2021" name="PeerJ">
        <title>Extensive microbial diversity within the chicken gut microbiome revealed by metagenomics and culture.</title>
        <authorList>
            <person name="Gilroy R."/>
            <person name="Ravi A."/>
            <person name="Getino M."/>
            <person name="Pursley I."/>
            <person name="Horton D.L."/>
            <person name="Alikhan N.F."/>
            <person name="Baker D."/>
            <person name="Gharbi K."/>
            <person name="Hall N."/>
            <person name="Watson M."/>
            <person name="Adriaenssens E.M."/>
            <person name="Foster-Nyarko E."/>
            <person name="Jarju S."/>
            <person name="Secka A."/>
            <person name="Antonio M."/>
            <person name="Oren A."/>
            <person name="Chaudhuri R.R."/>
            <person name="La Ragione R."/>
            <person name="Hildebrand F."/>
            <person name="Pallen M.J."/>
        </authorList>
    </citation>
    <scope>NUCLEOTIDE SEQUENCE</scope>
    <source>
        <strain evidence="7">E3-2379</strain>
    </source>
</reference>
<dbReference type="Proteomes" id="UP000823618">
    <property type="component" value="Unassembled WGS sequence"/>
</dbReference>
<keyword evidence="5" id="KW-0067">ATP-binding</keyword>
<dbReference type="Gene3D" id="1.10.510.10">
    <property type="entry name" value="Transferase(Phosphotransferase) domain 1"/>
    <property type="match status" value="1"/>
</dbReference>
<proteinExistence type="predicted"/>
<evidence type="ECO:0000256" key="2">
    <source>
        <dbReference type="ARBA" id="ARBA00022679"/>
    </source>
</evidence>
<evidence type="ECO:0000256" key="1">
    <source>
        <dbReference type="ARBA" id="ARBA00012513"/>
    </source>
</evidence>
<dbReference type="PROSITE" id="PS50011">
    <property type="entry name" value="PROTEIN_KINASE_DOM"/>
    <property type="match status" value="1"/>
</dbReference>
<dbReference type="SMART" id="SM00220">
    <property type="entry name" value="S_TKc"/>
    <property type="match status" value="1"/>
</dbReference>
<comment type="caution">
    <text evidence="7">The sequence shown here is derived from an EMBL/GenBank/DDBJ whole genome shotgun (WGS) entry which is preliminary data.</text>
</comment>